<accession>A0AAV2TGY8</accession>
<evidence type="ECO:0000256" key="7">
    <source>
        <dbReference type="SAM" id="MobiDB-lite"/>
    </source>
</evidence>
<dbReference type="GO" id="GO:0008270">
    <property type="term" value="F:zinc ion binding"/>
    <property type="evidence" value="ECO:0007669"/>
    <property type="project" value="UniProtKB-KW"/>
</dbReference>
<feature type="region of interest" description="Disordered" evidence="7">
    <location>
        <begin position="940"/>
        <end position="960"/>
    </location>
</feature>
<evidence type="ECO:0000256" key="1">
    <source>
        <dbReference type="ARBA" id="ARBA00022723"/>
    </source>
</evidence>
<keyword evidence="4 5" id="KW-0862">Zinc</keyword>
<evidence type="ECO:0000256" key="3">
    <source>
        <dbReference type="ARBA" id="ARBA00022771"/>
    </source>
</evidence>
<feature type="region of interest" description="Disordered" evidence="7">
    <location>
        <begin position="758"/>
        <end position="777"/>
    </location>
</feature>
<keyword evidence="6" id="KW-0175">Coiled coil</keyword>
<keyword evidence="1 5" id="KW-0479">Metal-binding</keyword>
<evidence type="ECO:0000259" key="8">
    <source>
        <dbReference type="PROSITE" id="PS50103"/>
    </source>
</evidence>
<evidence type="ECO:0000256" key="5">
    <source>
        <dbReference type="PROSITE-ProRule" id="PRU00723"/>
    </source>
</evidence>
<feature type="region of interest" description="Disordered" evidence="7">
    <location>
        <begin position="980"/>
        <end position="1024"/>
    </location>
</feature>
<feature type="region of interest" description="Disordered" evidence="7">
    <location>
        <begin position="1453"/>
        <end position="1472"/>
    </location>
</feature>
<keyword evidence="3 5" id="KW-0863">Zinc-finger</keyword>
<feature type="zinc finger region" description="C3H1-type" evidence="5">
    <location>
        <begin position="13"/>
        <end position="40"/>
    </location>
</feature>
<feature type="domain" description="C3H1-type" evidence="8">
    <location>
        <begin position="48"/>
        <end position="74"/>
    </location>
</feature>
<feature type="region of interest" description="Disordered" evidence="7">
    <location>
        <begin position="688"/>
        <end position="725"/>
    </location>
</feature>
<evidence type="ECO:0000256" key="4">
    <source>
        <dbReference type="ARBA" id="ARBA00022833"/>
    </source>
</evidence>
<dbReference type="Proteomes" id="UP001497525">
    <property type="component" value="Unassembled WGS sequence"/>
</dbReference>
<name>A0AAV2TGY8_CALDB</name>
<feature type="compositionally biased region" description="Acidic residues" evidence="7">
    <location>
        <begin position="990"/>
        <end position="1006"/>
    </location>
</feature>
<dbReference type="EMBL" id="CAXLJL010000267">
    <property type="protein sequence ID" value="CAL5135723.1"/>
    <property type="molecule type" value="Genomic_DNA"/>
</dbReference>
<feature type="compositionally biased region" description="Polar residues" evidence="7">
    <location>
        <begin position="1458"/>
        <end position="1472"/>
    </location>
</feature>
<reference evidence="9" key="1">
    <citation type="submission" date="2024-06" db="EMBL/GenBank/DDBJ databases">
        <authorList>
            <person name="Liu X."/>
            <person name="Lenzi L."/>
            <person name="Haldenby T S."/>
            <person name="Uol C."/>
        </authorList>
    </citation>
    <scope>NUCLEOTIDE SEQUENCE</scope>
</reference>
<feature type="compositionally biased region" description="Polar residues" evidence="7">
    <location>
        <begin position="147"/>
        <end position="158"/>
    </location>
</feature>
<keyword evidence="2" id="KW-0677">Repeat</keyword>
<dbReference type="Gene3D" id="4.10.1000.10">
    <property type="entry name" value="Zinc finger, CCCH-type"/>
    <property type="match status" value="1"/>
</dbReference>
<dbReference type="Pfam" id="PF00642">
    <property type="entry name" value="zf-CCCH"/>
    <property type="match status" value="1"/>
</dbReference>
<feature type="compositionally biased region" description="Polar residues" evidence="7">
    <location>
        <begin position="758"/>
        <end position="772"/>
    </location>
</feature>
<dbReference type="PANTHER" id="PTHR12675:SF6">
    <property type="entry name" value="ZINC FINGER CCCH DOMAIN-CONTAINING PROTEIN 10"/>
    <property type="match status" value="1"/>
</dbReference>
<gene>
    <name evidence="9" type="ORF">CDAUBV1_LOCUS9841</name>
</gene>
<feature type="region of interest" description="Disordered" evidence="7">
    <location>
        <begin position="821"/>
        <end position="881"/>
    </location>
</feature>
<dbReference type="Gene3D" id="3.30.1370.210">
    <property type="match status" value="1"/>
</dbReference>
<dbReference type="InterPro" id="IPR000571">
    <property type="entry name" value="Znf_CCCH"/>
</dbReference>
<evidence type="ECO:0000256" key="2">
    <source>
        <dbReference type="ARBA" id="ARBA00022737"/>
    </source>
</evidence>
<comment type="caution">
    <text evidence="9">The sequence shown here is derived from an EMBL/GenBank/DDBJ whole genome shotgun (WGS) entry which is preliminary data.</text>
</comment>
<protein>
    <recommendedName>
        <fullName evidence="8">C3H1-type domain-containing protein</fullName>
    </recommendedName>
</protein>
<dbReference type="PANTHER" id="PTHR12675">
    <property type="entry name" value="MUSCLEBLIND-LIKE PROTEIN"/>
    <property type="match status" value="1"/>
</dbReference>
<feature type="domain" description="C3H1-type" evidence="8">
    <location>
        <begin position="103"/>
        <end position="130"/>
    </location>
</feature>
<dbReference type="PROSITE" id="PS50103">
    <property type="entry name" value="ZF_C3H1"/>
    <property type="match status" value="3"/>
</dbReference>
<feature type="compositionally biased region" description="Polar residues" evidence="7">
    <location>
        <begin position="849"/>
        <end position="870"/>
    </location>
</feature>
<dbReference type="CDD" id="cd14686">
    <property type="entry name" value="bZIP"/>
    <property type="match status" value="1"/>
</dbReference>
<sequence>MSSVSPDGRAAAAFDPSICRDYLRNVCKRGGRCKFKHPSQEDCEKIRRSERIFCHDFQNSTCRRPACKFLHYSREDEEIFRLTGYLPNESEHPGEGARFQPVEEKPPICKDHLNGVCTRGSSCKYRHVSVASEKRALKNQYESSSSKWNNSFTDQSRSAADVGPITGALQPSSTPASLHPILTNPMGLNCSNSVQCSAVLTVPTSVSPVERLQLPPSSLLGQSGIVSGPDTLLTSMSDAFVSTSTQPAPIVGVVDHASFMPTNLQHTVYAHSSNMGTFTPLVSVSSAPQSAPCSSMLAVVAEPSQNPSVMQHPAAVASSHATYHLLPNNSASIHHHLLPSNATPSSAQTLLTIPLTQFTCNVSSSGPVLRPQAAIACTTHQHPTVLTSVLPANSTLTNTSVACYPSYNVLQINHSPVVENTLPVMSVSNSLQRDLREAASSTTTVSSSTTAVLAAAAAAGYLAQHLPVMTDTNVGSGGTSASRFATEHEPINGSHGSAAIAAAANLPAVSAAAAAAVAAATAFAARSVPVCHKQLAPENPLLEASTSERSSSEDLRCSQQLAVRPRSYTDGSHCIGLVDEKTMNAVSITHAAAPLQSTAPPCHMSSSSRYLNQNQQAEENAKTAAAVAAAACIGAMFSQPMTSGNSNPSSVAAMLGDLMGQNQLGLTQPPTSTNSTETSDAVQRIHSFTEVAGSPAVTPERIGGSSDGSEQRPADADSSVDSSRTCRNNNFAKSSGACKFDDRSLSSNIPPGSHSCFELSSDSLGQPQTHLHTTFPAPSEWSNVATTVASAAKAAAAAAVAATAAVTGSAKFFQLAHKQNPPTGAAALSSSSAKQPVKSDPTGPPTPSQPHSSAALTGVNQTPVSSSVSLPTLGPASRSGFSPDTAATMTSAAAAAAMVAAAASAAAKQRRFLSEIKLPAFSVSTERNFDNQARKKLKSHDMYDAEDPEYNVSPDADHYLQSKRRVKQARKQYNNYSRFRNNTNLRGETLDEDEDEEDGFEEDDTESTVSIPLSPEITPPYRLPSKMNKHQERINIDYSHPIGDSRPPSCETSPSDTLYDMDAYIRASCQHAFRSPAHRPDRESTRIEQPIKISECVVSTVKDAMETRSGSQLLPRCSSLNSDHYRHTIPMSALDLPNAVSDNGRSDVYAQSLRKACSTGSLCPPLGIRLSAMRCRSASLPSLKLMDGHNSYADDRHELGASLSGVMSGTSVSSASGVDEPPSHVRGLTRSVIPGMSGSSSRRNQNTTFFLSRKKQQSVLSHNSYRLYRYRARVCHGKMSKHFESLPSETKQVLLLASKNRSKASASPDSVLTEDYSGHDDIDEPEFIDTEYYDDDIYEVGSSQPSRKRPRSSGVPRLRLTKQKCNALCSSGTFTNMNYRSASMRQQNALKAENARLRRKLSDLMRQRGDLRAANEILLEQNARLRHSSKRVSAVARMAESATKIIEAHSKSQLVPPATQTGSYQSQSAPMPQATNPFSLHQAAAAAAVAAAAQHQPNVAALGGVYVSSPTASAQQVPQGVPALGGTHSFFPSSAVVANAVPVALPSQQSLTTVQIQTPNNSILPTSISAASTLLQQAQPVHPQQANISHFYSHQLTRSIGTLPVSIGNMVTRTSLVPASSAIQVCHYPVPSSGTVFPSVPQATAVTPLGTNALTLVLGQPPTAYAPVGSQVPTALHLSGGLETDSTSVNVTPAPQISYAYQCPAPILAPSVASGLSTSSSSTLDGTVISTAATAADGGCTLSALASPHDQSASRTQVLAMCQIRAPSQRALARQEN</sequence>
<dbReference type="GO" id="GO:0003723">
    <property type="term" value="F:RNA binding"/>
    <property type="evidence" value="ECO:0007669"/>
    <property type="project" value="TreeGrafter"/>
</dbReference>
<evidence type="ECO:0000313" key="9">
    <source>
        <dbReference type="EMBL" id="CAL5135723.1"/>
    </source>
</evidence>
<proteinExistence type="predicted"/>
<feature type="zinc finger region" description="C3H1-type" evidence="5">
    <location>
        <begin position="48"/>
        <end position="74"/>
    </location>
</feature>
<feature type="region of interest" description="Disordered" evidence="7">
    <location>
        <begin position="1300"/>
        <end position="1324"/>
    </location>
</feature>
<feature type="region of interest" description="Disordered" evidence="7">
    <location>
        <begin position="147"/>
        <end position="172"/>
    </location>
</feature>
<dbReference type="SMART" id="SM00356">
    <property type="entry name" value="ZnF_C3H1"/>
    <property type="match status" value="3"/>
</dbReference>
<organism evidence="9 10">
    <name type="scientific">Calicophoron daubneyi</name>
    <name type="common">Rumen fluke</name>
    <name type="synonym">Paramphistomum daubneyi</name>
    <dbReference type="NCBI Taxonomy" id="300641"/>
    <lineage>
        <taxon>Eukaryota</taxon>
        <taxon>Metazoa</taxon>
        <taxon>Spiralia</taxon>
        <taxon>Lophotrochozoa</taxon>
        <taxon>Platyhelminthes</taxon>
        <taxon>Trematoda</taxon>
        <taxon>Digenea</taxon>
        <taxon>Plagiorchiida</taxon>
        <taxon>Pronocephalata</taxon>
        <taxon>Paramphistomoidea</taxon>
        <taxon>Paramphistomidae</taxon>
        <taxon>Calicophoron</taxon>
    </lineage>
</organism>
<evidence type="ECO:0000313" key="10">
    <source>
        <dbReference type="Proteomes" id="UP001497525"/>
    </source>
</evidence>
<feature type="region of interest" description="Disordered" evidence="7">
    <location>
        <begin position="1212"/>
        <end position="1244"/>
    </location>
</feature>
<feature type="zinc finger region" description="C3H1-type" evidence="5">
    <location>
        <begin position="103"/>
        <end position="130"/>
    </location>
</feature>
<dbReference type="GO" id="GO:0043484">
    <property type="term" value="P:regulation of RNA splicing"/>
    <property type="evidence" value="ECO:0007669"/>
    <property type="project" value="TreeGrafter"/>
</dbReference>
<evidence type="ECO:0000256" key="6">
    <source>
        <dbReference type="SAM" id="Coils"/>
    </source>
</evidence>
<feature type="coiled-coil region" evidence="6">
    <location>
        <begin position="1387"/>
        <end position="1414"/>
    </location>
</feature>
<feature type="domain" description="C3H1-type" evidence="8">
    <location>
        <begin position="13"/>
        <end position="40"/>
    </location>
</feature>